<dbReference type="InterPro" id="IPR023608">
    <property type="entry name" value="Transglutaminase_animal"/>
</dbReference>
<feature type="active site" evidence="8">
    <location>
        <position position="317"/>
    </location>
</feature>
<feature type="compositionally biased region" description="Acidic residues" evidence="9">
    <location>
        <begin position="27"/>
        <end position="38"/>
    </location>
</feature>
<protein>
    <recommendedName>
        <fullName evidence="7">protein-glutamine gamma-glutamyltransferase</fullName>
        <ecNumber evidence="7">2.3.2.13</ecNumber>
    </recommendedName>
</protein>
<dbReference type="GO" id="GO:0046872">
    <property type="term" value="F:metal ion binding"/>
    <property type="evidence" value="ECO:0007669"/>
    <property type="project" value="UniProtKB-KW"/>
</dbReference>
<gene>
    <name evidence="11" type="ORF">D5F01_LYC21735</name>
</gene>
<keyword evidence="4" id="KW-0479">Metal-binding</keyword>
<dbReference type="SUPFAM" id="SSF49309">
    <property type="entry name" value="Transglutaminase, two C-terminal domains"/>
    <property type="match status" value="2"/>
</dbReference>
<dbReference type="InterPro" id="IPR013783">
    <property type="entry name" value="Ig-like_fold"/>
</dbReference>
<dbReference type="EC" id="2.3.2.13" evidence="7"/>
<comment type="caution">
    <text evidence="11">The sequence shown here is derived from an EMBL/GenBank/DDBJ whole genome shotgun (WGS) entry which is preliminary data.</text>
</comment>
<keyword evidence="3" id="KW-0808">Transferase</keyword>
<evidence type="ECO:0000313" key="12">
    <source>
        <dbReference type="Proteomes" id="UP000424527"/>
    </source>
</evidence>
<feature type="region of interest" description="Disordered" evidence="9">
    <location>
        <begin position="1"/>
        <end position="45"/>
    </location>
</feature>
<keyword evidence="5" id="KW-0106">Calcium</keyword>
<evidence type="ECO:0000256" key="2">
    <source>
        <dbReference type="ARBA" id="ARBA00005968"/>
    </source>
</evidence>
<evidence type="ECO:0000313" key="11">
    <source>
        <dbReference type="EMBL" id="KAE8279612.1"/>
    </source>
</evidence>
<dbReference type="InterPro" id="IPR014756">
    <property type="entry name" value="Ig_E-set"/>
</dbReference>
<dbReference type="Pfam" id="PF00927">
    <property type="entry name" value="Transglut_C"/>
    <property type="match status" value="2"/>
</dbReference>
<dbReference type="FunFam" id="2.60.40.10:FF:000090">
    <property type="entry name" value="Protein-glutamine gamma-glutamyltransferase 2"/>
    <property type="match status" value="1"/>
</dbReference>
<sequence length="725" mass="80411">MSAQTNDSNKFKGRYNEPVPTSNLVSDENDFPEFEPFDEQATPRSHAPVGAPLSVQHVDMCQQINKPNHHTSAYDIQNLVVRRGMEFVMLVTFSRPLTPQDDFQLEFLIGSDPSVNRGSLVVVTCSSRQGGPWSGQIKEMQGASVTIGVTPSANAIVGKFRTYVAVVTGTGLQRTKRDPNTDLYLLFNAWAPEDAAFFPDEAGRREYVLNDVGIMYQGSAGAVSQRNWMFGQFERGVLDACIYILDASRMPIYDRGNVIKLVRKGSAMLNSQDDNGVLVGNWSDDYSMGTPPTSWTGSVKILLQYANTGVPVCFAQCWVFAGVFNTFLRCLGIPARPITNFSSAHDNTGNLKTDLIFKADGTPDRRHTRDSIWNYHCWNEVYIVRPDLPPGLGGWQVVDATPQETSDGHFRCGPASVAAIKEGLLCHPFDSGFVFAEVNSDVIFHKRDRYGTLSPFRVDKTHIGQAIYTKAVGSTASLDVTHNYKYPEGSAEDNRTMSRAEEYGVERDHSEVPDGQLSVSITAEKVMLGQDVNLFVDFQNQGEHPRTVQAHLNASVIFYTGVTANHFRAEDFTVTVQAYQTERVMLKVTAQEYLPHLGSQLSLHFIVTGQADDQSVSAINVTNLETPRLTVTVSGEPRVQQEMFVNVSFTNPFNFPLHNVHLAMEGPGLIDCRSRYYSAIDPQASISWNETFSPRLDGPRCILAVLDSNNLRQVWGMAEIIIITA</sequence>
<dbReference type="GO" id="GO:0003810">
    <property type="term" value="F:protein-glutamine gamma-glutamyltransferase activity"/>
    <property type="evidence" value="ECO:0007669"/>
    <property type="project" value="UniProtKB-EC"/>
</dbReference>
<dbReference type="Gene3D" id="3.90.260.10">
    <property type="entry name" value="Transglutaminase-like"/>
    <property type="match status" value="1"/>
</dbReference>
<evidence type="ECO:0000256" key="9">
    <source>
        <dbReference type="SAM" id="MobiDB-lite"/>
    </source>
</evidence>
<evidence type="ECO:0000256" key="7">
    <source>
        <dbReference type="ARBA" id="ARBA00024222"/>
    </source>
</evidence>
<name>A0A6G0HKQ4_LARCR</name>
<proteinExistence type="inferred from homology"/>
<comment type="cofactor">
    <cofactor evidence="1">
        <name>Ca(2+)</name>
        <dbReference type="ChEBI" id="CHEBI:29108"/>
    </cofactor>
</comment>
<dbReference type="EMBL" id="REGW02000022">
    <property type="protein sequence ID" value="KAE8279612.1"/>
    <property type="molecule type" value="Genomic_DNA"/>
</dbReference>
<feature type="active site" evidence="8">
    <location>
        <position position="399"/>
    </location>
</feature>
<dbReference type="SUPFAM" id="SSF54001">
    <property type="entry name" value="Cysteine proteinases"/>
    <property type="match status" value="1"/>
</dbReference>
<comment type="similarity">
    <text evidence="2">Belongs to the transglutaminase superfamily. Transglutaminase family.</text>
</comment>
<dbReference type="InterPro" id="IPR036985">
    <property type="entry name" value="Transglutaminase-like_sf"/>
</dbReference>
<evidence type="ECO:0000256" key="5">
    <source>
        <dbReference type="ARBA" id="ARBA00022837"/>
    </source>
</evidence>
<evidence type="ECO:0000259" key="10">
    <source>
        <dbReference type="SMART" id="SM00460"/>
    </source>
</evidence>
<dbReference type="InterPro" id="IPR001102">
    <property type="entry name" value="Transglutaminase_N"/>
</dbReference>
<dbReference type="Proteomes" id="UP000424527">
    <property type="component" value="Unassembled WGS sequence"/>
</dbReference>
<dbReference type="FunFam" id="3.90.260.10:FF:000001">
    <property type="entry name" value="Protein-glutamine gamma-glutamyltransferase 2"/>
    <property type="match status" value="1"/>
</dbReference>
<feature type="domain" description="Transglutaminase-like" evidence="10">
    <location>
        <begin position="309"/>
        <end position="402"/>
    </location>
</feature>
<dbReference type="SMART" id="SM00460">
    <property type="entry name" value="TGc"/>
    <property type="match status" value="1"/>
</dbReference>
<dbReference type="InterPro" id="IPR002931">
    <property type="entry name" value="Transglutaminase-like"/>
</dbReference>
<organism evidence="11 12">
    <name type="scientific">Larimichthys crocea</name>
    <name type="common">Large yellow croaker</name>
    <name type="synonym">Pseudosciaena crocea</name>
    <dbReference type="NCBI Taxonomy" id="215358"/>
    <lineage>
        <taxon>Eukaryota</taxon>
        <taxon>Metazoa</taxon>
        <taxon>Chordata</taxon>
        <taxon>Craniata</taxon>
        <taxon>Vertebrata</taxon>
        <taxon>Euteleostomi</taxon>
        <taxon>Actinopterygii</taxon>
        <taxon>Neopterygii</taxon>
        <taxon>Teleostei</taxon>
        <taxon>Neoteleostei</taxon>
        <taxon>Acanthomorphata</taxon>
        <taxon>Eupercaria</taxon>
        <taxon>Sciaenidae</taxon>
        <taxon>Larimichthys</taxon>
    </lineage>
</organism>
<dbReference type="InterPro" id="IPR008958">
    <property type="entry name" value="Transglutaminase_C"/>
</dbReference>
<dbReference type="Gene3D" id="2.60.40.10">
    <property type="entry name" value="Immunoglobulins"/>
    <property type="match status" value="3"/>
</dbReference>
<evidence type="ECO:0000256" key="1">
    <source>
        <dbReference type="ARBA" id="ARBA00001913"/>
    </source>
</evidence>
<dbReference type="Pfam" id="PF01841">
    <property type="entry name" value="Transglut_core"/>
    <property type="match status" value="1"/>
</dbReference>
<reference evidence="11 12" key="1">
    <citation type="submission" date="2019-07" db="EMBL/GenBank/DDBJ databases">
        <title>Chromosome genome assembly for large yellow croaker.</title>
        <authorList>
            <person name="Xiao S."/>
        </authorList>
    </citation>
    <scope>NUCLEOTIDE SEQUENCE [LARGE SCALE GENOMIC DNA]</scope>
    <source>
        <strain evidence="11">JMULYC20181020</strain>
        <tissue evidence="11">Muscle</tissue>
    </source>
</reference>
<accession>A0A6G0HKQ4</accession>
<dbReference type="PANTHER" id="PTHR11590">
    <property type="entry name" value="PROTEIN-GLUTAMINE GAMMA-GLUTAMYLTRANSFERASE"/>
    <property type="match status" value="1"/>
</dbReference>
<keyword evidence="12" id="KW-1185">Reference proteome</keyword>
<dbReference type="SUPFAM" id="SSF81296">
    <property type="entry name" value="E set domains"/>
    <property type="match status" value="1"/>
</dbReference>
<dbReference type="InterPro" id="IPR036238">
    <property type="entry name" value="Transglutaminase_C_sf"/>
</dbReference>
<keyword evidence="6" id="KW-0012">Acyltransferase</keyword>
<dbReference type="GO" id="GO:0007399">
    <property type="term" value="P:nervous system development"/>
    <property type="evidence" value="ECO:0007669"/>
    <property type="project" value="UniProtKB-ARBA"/>
</dbReference>
<evidence type="ECO:0000256" key="6">
    <source>
        <dbReference type="ARBA" id="ARBA00023315"/>
    </source>
</evidence>
<evidence type="ECO:0000256" key="3">
    <source>
        <dbReference type="ARBA" id="ARBA00022679"/>
    </source>
</evidence>
<evidence type="ECO:0000256" key="8">
    <source>
        <dbReference type="PIRSR" id="PIRSR000459-1"/>
    </source>
</evidence>
<dbReference type="GO" id="GO:0072378">
    <property type="term" value="P:blood coagulation, fibrin clot formation"/>
    <property type="evidence" value="ECO:0007669"/>
    <property type="project" value="TreeGrafter"/>
</dbReference>
<evidence type="ECO:0000256" key="4">
    <source>
        <dbReference type="ARBA" id="ARBA00022723"/>
    </source>
</evidence>
<dbReference type="InterPro" id="IPR038765">
    <property type="entry name" value="Papain-like_cys_pep_sf"/>
</dbReference>
<dbReference type="AlphaFoldDB" id="A0A6G0HKQ4"/>
<dbReference type="InterPro" id="IPR050779">
    <property type="entry name" value="Transglutaminase"/>
</dbReference>
<feature type="active site" evidence="8">
    <location>
        <position position="376"/>
    </location>
</feature>
<dbReference type="PANTHER" id="PTHR11590:SF42">
    <property type="entry name" value="COAGULATION FACTOR XIII A CHAIN"/>
    <property type="match status" value="1"/>
</dbReference>
<dbReference type="PIRSF" id="PIRSF000459">
    <property type="entry name" value="TGM_EBP42"/>
    <property type="match status" value="1"/>
</dbReference>
<dbReference type="Pfam" id="PF00868">
    <property type="entry name" value="Transglut_N"/>
    <property type="match status" value="1"/>
</dbReference>